<proteinExistence type="predicted"/>
<gene>
    <name evidence="1" type="ORF">DGAL_LOCUS6435</name>
</gene>
<dbReference type="AlphaFoldDB" id="A0A8J2RLI8"/>
<dbReference type="EMBL" id="CAKKLH010000113">
    <property type="protein sequence ID" value="CAH0103762.1"/>
    <property type="molecule type" value="Genomic_DNA"/>
</dbReference>
<keyword evidence="2" id="KW-1185">Reference proteome</keyword>
<dbReference type="Proteomes" id="UP000789390">
    <property type="component" value="Unassembled WGS sequence"/>
</dbReference>
<name>A0A8J2RLI8_9CRUS</name>
<organism evidence="1 2">
    <name type="scientific">Daphnia galeata</name>
    <dbReference type="NCBI Taxonomy" id="27404"/>
    <lineage>
        <taxon>Eukaryota</taxon>
        <taxon>Metazoa</taxon>
        <taxon>Ecdysozoa</taxon>
        <taxon>Arthropoda</taxon>
        <taxon>Crustacea</taxon>
        <taxon>Branchiopoda</taxon>
        <taxon>Diplostraca</taxon>
        <taxon>Cladocera</taxon>
        <taxon>Anomopoda</taxon>
        <taxon>Daphniidae</taxon>
        <taxon>Daphnia</taxon>
    </lineage>
</organism>
<evidence type="ECO:0000313" key="2">
    <source>
        <dbReference type="Proteomes" id="UP000789390"/>
    </source>
</evidence>
<reference evidence="1" key="1">
    <citation type="submission" date="2021-11" db="EMBL/GenBank/DDBJ databases">
        <authorList>
            <person name="Schell T."/>
        </authorList>
    </citation>
    <scope>NUCLEOTIDE SEQUENCE</scope>
    <source>
        <strain evidence="1">M5</strain>
    </source>
</reference>
<protein>
    <submittedName>
        <fullName evidence="1">Uncharacterized protein</fullName>
    </submittedName>
</protein>
<comment type="caution">
    <text evidence="1">The sequence shown here is derived from an EMBL/GenBank/DDBJ whole genome shotgun (WGS) entry which is preliminary data.</text>
</comment>
<sequence>MLKLEQLRVDRSPKDDCRRRYSETPKKECLNGLLFNEHGNAEVFISITKMTGKFPGTVRGNPRVTPLMMNSFSRLHESSLNQTADSGYQSSFVSFNNSFTSLSDASDSSSLLYCSTPVTEDSILPNKTSNLDPVLNTPVPPVLSSRTCFSEDRIPLNRRTHTLFEAPIECPSDILSCLIRSRSLPSIQRILMYLGDEDLMRLCQVSDDYCQAVFDDQSALKRLSKFLISIHQNGENRTSQNNNDGRSYRGVLRDIQNLMPVTPSGVIWTVPSPLETIDMKSVPRLFRSLIGLTKTSSEHHCVTICHTCRRNLIAVRLPYNKAVECQSCSRSKRTIGSSRPITKAKLFPTHR</sequence>
<dbReference type="OrthoDB" id="6340525at2759"/>
<accession>A0A8J2RLI8</accession>
<evidence type="ECO:0000313" key="1">
    <source>
        <dbReference type="EMBL" id="CAH0103762.1"/>
    </source>
</evidence>